<reference evidence="6 7" key="1">
    <citation type="submission" date="2020-08" db="EMBL/GenBank/DDBJ databases">
        <title>Cohnella phylogeny.</title>
        <authorList>
            <person name="Dunlap C."/>
        </authorList>
    </citation>
    <scope>NUCLEOTIDE SEQUENCE [LARGE SCALE GENOMIC DNA]</scope>
    <source>
        <strain evidence="6 7">CBP 2801</strain>
    </source>
</reference>
<dbReference type="Gene3D" id="1.10.1660.10">
    <property type="match status" value="1"/>
</dbReference>
<dbReference type="SUPFAM" id="SSF46955">
    <property type="entry name" value="Putative DNA-binding domain"/>
    <property type="match status" value="1"/>
</dbReference>
<feature type="domain" description="HTH merR-type" evidence="5">
    <location>
        <begin position="1"/>
        <end position="71"/>
    </location>
</feature>
<organism evidence="6 7">
    <name type="scientific">Cohnella zeiphila</name>
    <dbReference type="NCBI Taxonomy" id="2761120"/>
    <lineage>
        <taxon>Bacteria</taxon>
        <taxon>Bacillati</taxon>
        <taxon>Bacillota</taxon>
        <taxon>Bacilli</taxon>
        <taxon>Bacillales</taxon>
        <taxon>Paenibacillaceae</taxon>
        <taxon>Cohnella</taxon>
    </lineage>
</organism>
<keyword evidence="2" id="KW-0238">DNA-binding</keyword>
<dbReference type="InterPro" id="IPR047057">
    <property type="entry name" value="MerR_fam"/>
</dbReference>
<dbReference type="InterPro" id="IPR000551">
    <property type="entry name" value="MerR-type_HTH_dom"/>
</dbReference>
<evidence type="ECO:0000256" key="4">
    <source>
        <dbReference type="SAM" id="Coils"/>
    </source>
</evidence>
<evidence type="ECO:0000256" key="1">
    <source>
        <dbReference type="ARBA" id="ARBA00023015"/>
    </source>
</evidence>
<sequence>MKIHALAQRTGLTAPTIRFYEQEGLLDERHVRRSENNYRDYSEATVEHLLTVKKIQAVGFTLAELKQVIREDEASGLPLSRVVELLRLKLEEIERKKQELEQVGAHLTLMLAKKSALLEAEQRGKTAVPYRIFT</sequence>
<comment type="caution">
    <text evidence="6">The sequence shown here is derived from an EMBL/GenBank/DDBJ whole genome shotgun (WGS) entry which is preliminary data.</text>
</comment>
<dbReference type="EMBL" id="JACJVO010000028">
    <property type="protein sequence ID" value="MBB6733699.1"/>
    <property type="molecule type" value="Genomic_DNA"/>
</dbReference>
<gene>
    <name evidence="6" type="ORF">H7C18_22500</name>
</gene>
<dbReference type="SMART" id="SM00422">
    <property type="entry name" value="HTH_MERR"/>
    <property type="match status" value="1"/>
</dbReference>
<dbReference type="RefSeq" id="WP_185131352.1">
    <property type="nucleotide sequence ID" value="NZ_JACJVO010000028.1"/>
</dbReference>
<evidence type="ECO:0000259" key="5">
    <source>
        <dbReference type="PROSITE" id="PS50937"/>
    </source>
</evidence>
<keyword evidence="1" id="KW-0805">Transcription regulation</keyword>
<evidence type="ECO:0000313" key="7">
    <source>
        <dbReference type="Proteomes" id="UP000564644"/>
    </source>
</evidence>
<dbReference type="PROSITE" id="PS50937">
    <property type="entry name" value="HTH_MERR_2"/>
    <property type="match status" value="1"/>
</dbReference>
<keyword evidence="4" id="KW-0175">Coiled coil</keyword>
<evidence type="ECO:0000256" key="2">
    <source>
        <dbReference type="ARBA" id="ARBA00023125"/>
    </source>
</evidence>
<keyword evidence="7" id="KW-1185">Reference proteome</keyword>
<dbReference type="GO" id="GO:0003677">
    <property type="term" value="F:DNA binding"/>
    <property type="evidence" value="ECO:0007669"/>
    <property type="project" value="UniProtKB-KW"/>
</dbReference>
<dbReference type="GO" id="GO:0003700">
    <property type="term" value="F:DNA-binding transcription factor activity"/>
    <property type="evidence" value="ECO:0007669"/>
    <property type="project" value="InterPro"/>
</dbReference>
<dbReference type="Proteomes" id="UP000564644">
    <property type="component" value="Unassembled WGS sequence"/>
</dbReference>
<feature type="coiled-coil region" evidence="4">
    <location>
        <begin position="83"/>
        <end position="110"/>
    </location>
</feature>
<dbReference type="PANTHER" id="PTHR30204:SF94">
    <property type="entry name" value="HEAVY METAL-DEPENDENT TRANSCRIPTIONAL REGULATOR HI_0293-RELATED"/>
    <property type="match status" value="1"/>
</dbReference>
<dbReference type="InterPro" id="IPR009061">
    <property type="entry name" value="DNA-bd_dom_put_sf"/>
</dbReference>
<name>A0A7X0SPH6_9BACL</name>
<dbReference type="PANTHER" id="PTHR30204">
    <property type="entry name" value="REDOX-CYCLING DRUG-SENSING TRANSCRIPTIONAL ACTIVATOR SOXR"/>
    <property type="match status" value="1"/>
</dbReference>
<evidence type="ECO:0000313" key="6">
    <source>
        <dbReference type="EMBL" id="MBB6733699.1"/>
    </source>
</evidence>
<proteinExistence type="predicted"/>
<protein>
    <submittedName>
        <fullName evidence="6">MerR family transcriptional regulator</fullName>
    </submittedName>
</protein>
<keyword evidence="3" id="KW-0804">Transcription</keyword>
<dbReference type="AlphaFoldDB" id="A0A7X0SPH6"/>
<accession>A0A7X0SPH6</accession>
<evidence type="ECO:0000256" key="3">
    <source>
        <dbReference type="ARBA" id="ARBA00023163"/>
    </source>
</evidence>
<dbReference type="Pfam" id="PF13411">
    <property type="entry name" value="MerR_1"/>
    <property type="match status" value="1"/>
</dbReference>